<dbReference type="GO" id="GO:0009423">
    <property type="term" value="P:chorismate biosynthetic process"/>
    <property type="evidence" value="ECO:0007669"/>
    <property type="project" value="UniProtKB-UniRule"/>
</dbReference>
<dbReference type="Pfam" id="PF24621">
    <property type="entry name" value="DHQS_C"/>
    <property type="match status" value="1"/>
</dbReference>
<comment type="pathway">
    <text evidence="15">Metabolic intermediate biosynthesis; chorismate biosynthesis; chorismate from D-erythrose 4-phosphate and phosphoenolpyruvate: step 5/7.</text>
</comment>
<dbReference type="Pfam" id="PF01202">
    <property type="entry name" value="SKI"/>
    <property type="match status" value="1"/>
</dbReference>
<name>A0A9D6Z589_9BACT</name>
<comment type="catalytic activity">
    <reaction evidence="1 16">
        <text>7-phospho-2-dehydro-3-deoxy-D-arabino-heptonate = 3-dehydroquinate + phosphate</text>
        <dbReference type="Rhea" id="RHEA:21968"/>
        <dbReference type="ChEBI" id="CHEBI:32364"/>
        <dbReference type="ChEBI" id="CHEBI:43474"/>
        <dbReference type="ChEBI" id="CHEBI:58394"/>
        <dbReference type="EC" id="4.2.3.4"/>
    </reaction>
</comment>
<dbReference type="Pfam" id="PF01761">
    <property type="entry name" value="DHQ_synthase"/>
    <property type="match status" value="1"/>
</dbReference>
<dbReference type="HAMAP" id="MF_00110">
    <property type="entry name" value="DHQ_synthase"/>
    <property type="match status" value="1"/>
</dbReference>
<feature type="binding site" evidence="15">
    <location>
        <position position="18"/>
    </location>
    <ligand>
        <name>Mg(2+)</name>
        <dbReference type="ChEBI" id="CHEBI:18420"/>
    </ligand>
</feature>
<evidence type="ECO:0000313" key="19">
    <source>
        <dbReference type="EMBL" id="MBI5248926.1"/>
    </source>
</evidence>
<evidence type="ECO:0000313" key="20">
    <source>
        <dbReference type="Proteomes" id="UP000807825"/>
    </source>
</evidence>
<comment type="similarity">
    <text evidence="15">Belongs to the shikimate kinase family.</text>
</comment>
<dbReference type="InterPro" id="IPR000623">
    <property type="entry name" value="Shikimate_kinase/TSH1"/>
</dbReference>
<feature type="binding site" evidence="15">
    <location>
        <position position="36"/>
    </location>
    <ligand>
        <name>substrate</name>
    </ligand>
</feature>
<dbReference type="PANTHER" id="PTHR43622:SF7">
    <property type="entry name" value="3-DEHYDROQUINATE SYNTHASE, CHLOROPLASTIC"/>
    <property type="match status" value="1"/>
</dbReference>
<evidence type="ECO:0000256" key="3">
    <source>
        <dbReference type="ARBA" id="ARBA00001947"/>
    </source>
</evidence>
<evidence type="ECO:0000256" key="15">
    <source>
        <dbReference type="HAMAP-Rule" id="MF_00109"/>
    </source>
</evidence>
<feature type="binding site" evidence="16">
    <location>
        <position position="433"/>
    </location>
    <ligand>
        <name>Zn(2+)</name>
        <dbReference type="ChEBI" id="CHEBI:29105"/>
    </ligand>
</feature>
<keyword evidence="15" id="KW-0418">Kinase</keyword>
<comment type="subcellular location">
    <subcellularLocation>
        <location evidence="16">Cytoplasm</location>
    </subcellularLocation>
</comment>
<keyword evidence="15" id="KW-0808">Transferase</keyword>
<organism evidence="19 20">
    <name type="scientific">Desulfomonile tiedjei</name>
    <dbReference type="NCBI Taxonomy" id="2358"/>
    <lineage>
        <taxon>Bacteria</taxon>
        <taxon>Pseudomonadati</taxon>
        <taxon>Thermodesulfobacteriota</taxon>
        <taxon>Desulfomonilia</taxon>
        <taxon>Desulfomonilales</taxon>
        <taxon>Desulfomonilaceae</taxon>
        <taxon>Desulfomonile</taxon>
    </lineage>
</organism>
<keyword evidence="14" id="KW-0511">Multifunctional enzyme</keyword>
<comment type="cofactor">
    <cofactor evidence="3">
        <name>Zn(2+)</name>
        <dbReference type="ChEBI" id="CHEBI:29105"/>
    </cofactor>
</comment>
<reference evidence="19" key="1">
    <citation type="submission" date="2020-07" db="EMBL/GenBank/DDBJ databases">
        <title>Huge and variable diversity of episymbiotic CPR bacteria and DPANN archaea in groundwater ecosystems.</title>
        <authorList>
            <person name="He C.Y."/>
            <person name="Keren R."/>
            <person name="Whittaker M."/>
            <person name="Farag I.F."/>
            <person name="Doudna J."/>
            <person name="Cate J.H.D."/>
            <person name="Banfield J.F."/>
        </authorList>
    </citation>
    <scope>NUCLEOTIDE SEQUENCE</scope>
    <source>
        <strain evidence="19">NC_groundwater_1664_Pr3_B-0.1um_52_9</strain>
    </source>
</reference>
<dbReference type="Gene3D" id="1.20.1090.10">
    <property type="entry name" value="Dehydroquinate synthase-like - alpha domain"/>
    <property type="match status" value="1"/>
</dbReference>
<accession>A0A9D6Z589</accession>
<evidence type="ECO:0000256" key="10">
    <source>
        <dbReference type="ARBA" id="ARBA00022833"/>
    </source>
</evidence>
<dbReference type="GO" id="GO:0000287">
    <property type="term" value="F:magnesium ion binding"/>
    <property type="evidence" value="ECO:0007669"/>
    <property type="project" value="UniProtKB-UniRule"/>
</dbReference>
<dbReference type="InterPro" id="IPR050071">
    <property type="entry name" value="Dehydroquinate_synthase"/>
</dbReference>
<evidence type="ECO:0000256" key="2">
    <source>
        <dbReference type="ARBA" id="ARBA00001911"/>
    </source>
</evidence>
<evidence type="ECO:0000256" key="13">
    <source>
        <dbReference type="ARBA" id="ARBA00023239"/>
    </source>
</evidence>
<evidence type="ECO:0000256" key="14">
    <source>
        <dbReference type="ARBA" id="ARBA00023268"/>
    </source>
</evidence>
<evidence type="ECO:0000259" key="18">
    <source>
        <dbReference type="Pfam" id="PF24621"/>
    </source>
</evidence>
<dbReference type="InterPro" id="IPR056179">
    <property type="entry name" value="DHQS_C"/>
</dbReference>
<keyword evidence="15" id="KW-0067">ATP-binding</keyword>
<feature type="binding site" evidence="15">
    <location>
        <position position="82"/>
    </location>
    <ligand>
        <name>substrate</name>
    </ligand>
</feature>
<keyword evidence="10 16" id="KW-0862">Zinc</keyword>
<dbReference type="CDD" id="cd08195">
    <property type="entry name" value="DHQS"/>
    <property type="match status" value="1"/>
</dbReference>
<comment type="pathway">
    <text evidence="5 16">Metabolic intermediate biosynthesis; chorismate biosynthesis; chorismate from D-erythrose 4-phosphate and phosphoenolpyruvate: step 2/7.</text>
</comment>
<comment type="cofactor">
    <cofactor evidence="16">
        <name>Co(2+)</name>
        <dbReference type="ChEBI" id="CHEBI:48828"/>
    </cofactor>
    <cofactor evidence="16">
        <name>Zn(2+)</name>
        <dbReference type="ChEBI" id="CHEBI:29105"/>
    </cofactor>
    <text evidence="16">Binds 1 divalent metal cation per subunit. Can use either Co(2+) or Zn(2+).</text>
</comment>
<protein>
    <recommendedName>
        <fullName evidence="15 16">Multifunctional fusion protein</fullName>
    </recommendedName>
    <domain>
        <recommendedName>
            <fullName evidence="15">Shikimate kinase</fullName>
            <shortName evidence="15">SK</shortName>
            <ecNumber evidence="15">2.7.1.71</ecNumber>
        </recommendedName>
    </domain>
    <domain>
        <recommendedName>
            <fullName evidence="16">3-dehydroquinate synthase</fullName>
            <shortName evidence="16">DHQS</shortName>
            <ecNumber evidence="16">4.2.3.4</ecNumber>
        </recommendedName>
    </domain>
</protein>
<evidence type="ECO:0000259" key="17">
    <source>
        <dbReference type="Pfam" id="PF01761"/>
    </source>
</evidence>
<dbReference type="GO" id="GO:0005524">
    <property type="term" value="F:ATP binding"/>
    <property type="evidence" value="ECO:0007669"/>
    <property type="project" value="UniProtKB-UniRule"/>
</dbReference>
<dbReference type="NCBIfam" id="TIGR01357">
    <property type="entry name" value="aroB"/>
    <property type="match status" value="1"/>
</dbReference>
<feature type="binding site" evidence="15">
    <location>
        <position position="139"/>
    </location>
    <ligand>
        <name>substrate</name>
    </ligand>
</feature>
<dbReference type="EC" id="4.2.3.4" evidence="16"/>
<feature type="binding site" evidence="15">
    <location>
        <position position="60"/>
    </location>
    <ligand>
        <name>substrate</name>
    </ligand>
</feature>
<keyword evidence="9 16" id="KW-0547">Nucleotide-binding</keyword>
<dbReference type="InterPro" id="IPR030960">
    <property type="entry name" value="DHQS/DOIS_N"/>
</dbReference>
<dbReference type="Proteomes" id="UP000807825">
    <property type="component" value="Unassembled WGS sequence"/>
</dbReference>
<comment type="caution">
    <text evidence="16">Lacks conserved residue(s) required for the propagation of feature annotation.</text>
</comment>
<evidence type="ECO:0000256" key="6">
    <source>
        <dbReference type="ARBA" id="ARBA00022490"/>
    </source>
</evidence>
<comment type="cofactor">
    <cofactor evidence="15">
        <name>Mg(2+)</name>
        <dbReference type="ChEBI" id="CHEBI:18420"/>
    </cofactor>
    <text evidence="15">Binds 1 Mg(2+) ion per subunit.</text>
</comment>
<feature type="domain" description="3-dehydroquinate synthase N-terminal" evidence="17">
    <location>
        <begin position="243"/>
        <end position="355"/>
    </location>
</feature>
<feature type="binding site" evidence="16">
    <location>
        <position position="417"/>
    </location>
    <ligand>
        <name>Zn(2+)</name>
        <dbReference type="ChEBI" id="CHEBI:29105"/>
    </ligand>
</feature>
<dbReference type="SUPFAM" id="SSF52540">
    <property type="entry name" value="P-loop containing nucleoside triphosphate hydrolases"/>
    <property type="match status" value="1"/>
</dbReference>
<dbReference type="InterPro" id="IPR016037">
    <property type="entry name" value="DHQ_synth_AroB"/>
</dbReference>
<dbReference type="InterPro" id="IPR027417">
    <property type="entry name" value="P-loop_NTPase"/>
</dbReference>
<comment type="caution">
    <text evidence="19">The sequence shown here is derived from an EMBL/GenBank/DDBJ whole genome shotgun (WGS) entry which is preliminary data.</text>
</comment>
<evidence type="ECO:0000256" key="12">
    <source>
        <dbReference type="ARBA" id="ARBA00023141"/>
    </source>
</evidence>
<dbReference type="FunFam" id="3.40.50.1970:FF:000007">
    <property type="entry name" value="Pentafunctional AROM polypeptide"/>
    <property type="match status" value="1"/>
</dbReference>
<gene>
    <name evidence="16 19" type="primary">aroB</name>
    <name evidence="15" type="synonym">aroK</name>
    <name evidence="19" type="ORF">HY912_05475</name>
</gene>
<dbReference type="AlphaFoldDB" id="A0A9D6Z589"/>
<dbReference type="CDD" id="cd00464">
    <property type="entry name" value="SK"/>
    <property type="match status" value="1"/>
</dbReference>
<evidence type="ECO:0000256" key="5">
    <source>
        <dbReference type="ARBA" id="ARBA00004661"/>
    </source>
</evidence>
<feature type="binding site" evidence="16">
    <location>
        <begin position="305"/>
        <end position="306"/>
    </location>
    <ligand>
        <name>NAD(+)</name>
        <dbReference type="ChEBI" id="CHEBI:57540"/>
    </ligand>
</feature>
<keyword evidence="8 16" id="KW-0479">Metal-binding</keyword>
<evidence type="ECO:0000256" key="9">
    <source>
        <dbReference type="ARBA" id="ARBA00022741"/>
    </source>
</evidence>
<dbReference type="Gene3D" id="3.40.50.1970">
    <property type="match status" value="1"/>
</dbReference>
<dbReference type="InterPro" id="IPR031322">
    <property type="entry name" value="Shikimate/glucono_kinase"/>
</dbReference>
<keyword evidence="15" id="KW-0460">Magnesium</keyword>
<dbReference type="Gene3D" id="3.40.50.300">
    <property type="entry name" value="P-loop containing nucleotide triphosphate hydrolases"/>
    <property type="match status" value="1"/>
</dbReference>
<dbReference type="GO" id="GO:0003856">
    <property type="term" value="F:3-dehydroquinate synthase activity"/>
    <property type="evidence" value="ECO:0007669"/>
    <property type="project" value="UniProtKB-UniRule"/>
</dbReference>
<dbReference type="GO" id="GO:0004765">
    <property type="term" value="F:shikimate kinase activity"/>
    <property type="evidence" value="ECO:0007669"/>
    <property type="project" value="UniProtKB-UniRule"/>
</dbReference>
<evidence type="ECO:0000256" key="1">
    <source>
        <dbReference type="ARBA" id="ARBA00001393"/>
    </source>
</evidence>
<dbReference type="EMBL" id="JACRDE010000157">
    <property type="protein sequence ID" value="MBI5248926.1"/>
    <property type="molecule type" value="Genomic_DNA"/>
</dbReference>
<evidence type="ECO:0000256" key="16">
    <source>
        <dbReference type="HAMAP-Rule" id="MF_00110"/>
    </source>
</evidence>
<comment type="catalytic activity">
    <reaction evidence="15">
        <text>shikimate + ATP = 3-phosphoshikimate + ADP + H(+)</text>
        <dbReference type="Rhea" id="RHEA:13121"/>
        <dbReference type="ChEBI" id="CHEBI:15378"/>
        <dbReference type="ChEBI" id="CHEBI:30616"/>
        <dbReference type="ChEBI" id="CHEBI:36208"/>
        <dbReference type="ChEBI" id="CHEBI:145989"/>
        <dbReference type="ChEBI" id="CHEBI:456216"/>
        <dbReference type="EC" id="2.7.1.71"/>
    </reaction>
</comment>
<proteinExistence type="inferred from homology"/>
<dbReference type="EC" id="2.7.1.71" evidence="15"/>
<keyword evidence="11 16" id="KW-0520">NAD</keyword>
<dbReference type="PRINTS" id="PR01100">
    <property type="entry name" value="SHIKIMTKNASE"/>
</dbReference>
<feature type="binding site" evidence="16">
    <location>
        <begin position="281"/>
        <end position="285"/>
    </location>
    <ligand>
        <name>NAD(+)</name>
        <dbReference type="ChEBI" id="CHEBI:57540"/>
    </ligand>
</feature>
<dbReference type="HAMAP" id="MF_00109">
    <property type="entry name" value="Shikimate_kinase"/>
    <property type="match status" value="1"/>
</dbReference>
<feature type="binding site" evidence="16">
    <location>
        <position position="318"/>
    </location>
    <ligand>
        <name>NAD(+)</name>
        <dbReference type="ChEBI" id="CHEBI:57540"/>
    </ligand>
</feature>
<keyword evidence="13 16" id="KW-0456">Lyase</keyword>
<keyword evidence="6 16" id="KW-0963">Cytoplasm</keyword>
<dbReference type="GO" id="GO:0005737">
    <property type="term" value="C:cytoplasm"/>
    <property type="evidence" value="ECO:0007669"/>
    <property type="project" value="UniProtKB-SubCell"/>
</dbReference>
<dbReference type="SUPFAM" id="SSF56796">
    <property type="entry name" value="Dehydroquinate synthase-like"/>
    <property type="match status" value="1"/>
</dbReference>
<evidence type="ECO:0000256" key="7">
    <source>
        <dbReference type="ARBA" id="ARBA00022605"/>
    </source>
</evidence>
<keyword evidence="12 16" id="KW-0057">Aromatic amino acid biosynthesis</keyword>
<comment type="subunit">
    <text evidence="15">Monomer.</text>
</comment>
<evidence type="ECO:0000256" key="8">
    <source>
        <dbReference type="ARBA" id="ARBA00022723"/>
    </source>
</evidence>
<keyword evidence="16" id="KW-0170">Cobalt</keyword>
<comment type="cofactor">
    <cofactor evidence="2 16">
        <name>NAD(+)</name>
        <dbReference type="ChEBI" id="CHEBI:57540"/>
    </cofactor>
</comment>
<comment type="function">
    <text evidence="4 16">Catalyzes the conversion of 3-deoxy-D-arabino-heptulosonate 7-phosphate (DAHP) to dehydroquinate (DHQ).</text>
</comment>
<comment type="function">
    <text evidence="15">Catalyzes the specific phosphorylation of the 3-hydroxyl group of shikimic acid using ATP as a cosubstrate.</text>
</comment>
<keyword evidence="7 16" id="KW-0028">Amino-acid biosynthesis</keyword>
<evidence type="ECO:0000256" key="11">
    <source>
        <dbReference type="ARBA" id="ARBA00023027"/>
    </source>
</evidence>
<dbReference type="PANTHER" id="PTHR43622">
    <property type="entry name" value="3-DEHYDROQUINATE SYNTHASE"/>
    <property type="match status" value="1"/>
</dbReference>
<feature type="domain" description="3-dehydroquinate synthase C-terminal" evidence="18">
    <location>
        <begin position="357"/>
        <end position="492"/>
    </location>
</feature>
<feature type="binding site" evidence="15">
    <location>
        <begin position="14"/>
        <end position="19"/>
    </location>
    <ligand>
        <name>ATP</name>
        <dbReference type="ChEBI" id="CHEBI:30616"/>
    </ligand>
</feature>
<dbReference type="GO" id="GO:0008652">
    <property type="term" value="P:amino acid biosynthetic process"/>
    <property type="evidence" value="ECO:0007669"/>
    <property type="project" value="UniProtKB-KW"/>
</dbReference>
<feature type="binding site" evidence="16">
    <location>
        <position position="360"/>
    </location>
    <ligand>
        <name>Zn(2+)</name>
        <dbReference type="ChEBI" id="CHEBI:29105"/>
    </ligand>
</feature>
<sequence length="531" mass="56866">MGGTRNIIITGFMGTGKTVVGKDLALLLGREFVDTDDLIEQRVGIPIATIFADMGEPRFRELENEVCRELARTRNLVVSTGGGMLLNTENRKLLTSSGIVIRLKCSPEKILGRVGKAGDRPLLNCADPAERIDALLIKREPAYSSLPFHVDTTSIGVVGTVETIVNILGGVDGTTEFISVASPGDGGYTIAVGPNLLNNVGQMLQGRRLSSCIAVVTDEIVAGLYLEPLMGSLRAAGFRVFPCVVPAGEESKKLSHVEQLYSQFLKHGLDRRGGVLALGGGVVGDLSGFAAATYMRGVQFVQCPTTLLAMVDSSVGGKTGVDLPHGKNLVGAFKQPILVVADTNCLKSLPQKEIRMGMAELIKHAIIDDAQMFEKLEQLGSPDLAPAQIARSVNVKVKAVEKDPFESGLREVLNLGHTVGHAVEKLSDYSLAHGDAVSIGLAAAARISHRMGFCGEHISQRIEKLLGQTGLPVRHDMEPDRLVEIMASDKKTIEGRIRFVLVKDLGDVLNGCEVPDPLVKDVLNKMRNSKA</sequence>
<dbReference type="GO" id="GO:0009073">
    <property type="term" value="P:aromatic amino acid family biosynthetic process"/>
    <property type="evidence" value="ECO:0007669"/>
    <property type="project" value="UniProtKB-KW"/>
</dbReference>
<evidence type="ECO:0000256" key="4">
    <source>
        <dbReference type="ARBA" id="ARBA00003485"/>
    </source>
</evidence>
<feature type="binding site" evidence="16">
    <location>
        <position position="327"/>
    </location>
    <ligand>
        <name>NAD(+)</name>
        <dbReference type="ChEBI" id="CHEBI:57540"/>
    </ligand>
</feature>
<comment type="similarity">
    <text evidence="16">Belongs to the sugar phosphate cyclases superfamily. Dehydroquinate synthase family.</text>
</comment>
<feature type="binding site" evidence="15">
    <location>
        <position position="120"/>
    </location>
    <ligand>
        <name>ATP</name>
        <dbReference type="ChEBI" id="CHEBI:30616"/>
    </ligand>
</feature>